<reference evidence="1 2" key="1">
    <citation type="submission" date="2024-02" db="EMBL/GenBank/DDBJ databases">
        <title>A draft genome for the cacao thread blight pathogen Marasmius crinis-equi.</title>
        <authorList>
            <person name="Cohen S.P."/>
            <person name="Baruah I.K."/>
            <person name="Amoako-Attah I."/>
            <person name="Bukari Y."/>
            <person name="Meinhardt L.W."/>
            <person name="Bailey B.A."/>
        </authorList>
    </citation>
    <scope>NUCLEOTIDE SEQUENCE [LARGE SCALE GENOMIC DNA]</scope>
    <source>
        <strain evidence="1 2">GH-76</strain>
    </source>
</reference>
<sequence length="54" mass="6137">MSNTSFWVQIPGSRTFVNLLQAFSIEQDLIKGVFNQQPQVILCDDYSSESPDEL</sequence>
<evidence type="ECO:0000313" key="2">
    <source>
        <dbReference type="Proteomes" id="UP001465976"/>
    </source>
</evidence>
<evidence type="ECO:0000313" key="1">
    <source>
        <dbReference type="EMBL" id="KAL0563025.1"/>
    </source>
</evidence>
<feature type="non-terminal residue" evidence="1">
    <location>
        <position position="54"/>
    </location>
</feature>
<gene>
    <name evidence="1" type="ORF">V5O48_019053</name>
</gene>
<dbReference type="Proteomes" id="UP001465976">
    <property type="component" value="Unassembled WGS sequence"/>
</dbReference>
<name>A0ABR3EJI4_9AGAR</name>
<organism evidence="1 2">
    <name type="scientific">Marasmius crinis-equi</name>
    <dbReference type="NCBI Taxonomy" id="585013"/>
    <lineage>
        <taxon>Eukaryota</taxon>
        <taxon>Fungi</taxon>
        <taxon>Dikarya</taxon>
        <taxon>Basidiomycota</taxon>
        <taxon>Agaricomycotina</taxon>
        <taxon>Agaricomycetes</taxon>
        <taxon>Agaricomycetidae</taxon>
        <taxon>Agaricales</taxon>
        <taxon>Marasmiineae</taxon>
        <taxon>Marasmiaceae</taxon>
        <taxon>Marasmius</taxon>
    </lineage>
</organism>
<keyword evidence="2" id="KW-1185">Reference proteome</keyword>
<comment type="caution">
    <text evidence="1">The sequence shown here is derived from an EMBL/GenBank/DDBJ whole genome shotgun (WGS) entry which is preliminary data.</text>
</comment>
<accession>A0ABR3EJI4</accession>
<protein>
    <submittedName>
        <fullName evidence="1">Uncharacterized protein</fullName>
    </submittedName>
</protein>
<dbReference type="EMBL" id="JBAHYK010004052">
    <property type="protein sequence ID" value="KAL0563025.1"/>
    <property type="molecule type" value="Genomic_DNA"/>
</dbReference>
<proteinExistence type="predicted"/>